<dbReference type="GO" id="GO:0003700">
    <property type="term" value="F:DNA-binding transcription factor activity"/>
    <property type="evidence" value="ECO:0007669"/>
    <property type="project" value="InterPro"/>
</dbReference>
<feature type="transmembrane region" description="Helical" evidence="4">
    <location>
        <begin position="176"/>
        <end position="199"/>
    </location>
</feature>
<dbReference type="InterPro" id="IPR018062">
    <property type="entry name" value="HTH_AraC-typ_CS"/>
</dbReference>
<dbReference type="AlphaFoldDB" id="A0A553CJV7"/>
<evidence type="ECO:0000256" key="4">
    <source>
        <dbReference type="SAM" id="Phobius"/>
    </source>
</evidence>
<dbReference type="PANTHER" id="PTHR43280">
    <property type="entry name" value="ARAC-FAMILY TRANSCRIPTIONAL REGULATOR"/>
    <property type="match status" value="1"/>
</dbReference>
<dbReference type="Pfam" id="PF12833">
    <property type="entry name" value="HTH_18"/>
    <property type="match status" value="1"/>
</dbReference>
<keyword evidence="3" id="KW-0804">Transcription</keyword>
<reference evidence="6 7" key="1">
    <citation type="submission" date="2019-07" db="EMBL/GenBank/DDBJ databases">
        <title>Novel species of Flavobacterium.</title>
        <authorList>
            <person name="Liu Q."/>
            <person name="Xin Y.-H."/>
        </authorList>
    </citation>
    <scope>NUCLEOTIDE SEQUENCE [LARGE SCALE GENOMIC DNA]</scope>
    <source>
        <strain evidence="6 7">LB3P56</strain>
    </source>
</reference>
<sequence>MEKINILTSLTAGSGFFLSFLLYNHPLNINKNANRWLSIFIFFLSLSILEISLVYENFNVHFPYYFELIGISRYLVAPLLYISIFCFTSLEQRFNRLHLYSFLPFLIILIFRIPYFLTGKNLEFEPIIEKIVFLILQLLLPIQAILYWTLSFLRLRLHTENIGKVESSTEKINLKWLNYFLLIILLIIVIWFNLIFFDITLLKTYTPLLYLFSIFFVGYFALRQNKVYKYGENEIKKLDEIVTSSNEPNRQKRLSEEQTSVLNNKLIILMETEKFYLENDLNLVKLANKLDTTPNEISFVINELHKQNFNNYVNKFRIIEAKKLLLSDEYLNLNIVGIAYQSGFNSKTTFNTTFKKIAGISPTDFLKLNNQNIK</sequence>
<dbReference type="InterPro" id="IPR018060">
    <property type="entry name" value="HTH_AraC"/>
</dbReference>
<evidence type="ECO:0000313" key="6">
    <source>
        <dbReference type="EMBL" id="TRX20783.1"/>
    </source>
</evidence>
<name>A0A553CJV7_9FLAO</name>
<feature type="transmembrane region" description="Helical" evidence="4">
    <location>
        <begin position="36"/>
        <end position="58"/>
    </location>
</feature>
<proteinExistence type="predicted"/>
<dbReference type="PROSITE" id="PS01124">
    <property type="entry name" value="HTH_ARAC_FAMILY_2"/>
    <property type="match status" value="1"/>
</dbReference>
<evidence type="ECO:0000256" key="1">
    <source>
        <dbReference type="ARBA" id="ARBA00023015"/>
    </source>
</evidence>
<dbReference type="GO" id="GO:0043565">
    <property type="term" value="F:sequence-specific DNA binding"/>
    <property type="evidence" value="ECO:0007669"/>
    <property type="project" value="InterPro"/>
</dbReference>
<dbReference type="Proteomes" id="UP000318585">
    <property type="component" value="Unassembled WGS sequence"/>
</dbReference>
<evidence type="ECO:0000256" key="3">
    <source>
        <dbReference type="ARBA" id="ARBA00023163"/>
    </source>
</evidence>
<feature type="transmembrane region" description="Helical" evidence="4">
    <location>
        <begin position="205"/>
        <end position="222"/>
    </location>
</feature>
<protein>
    <submittedName>
        <fullName evidence="6">AraC family transcriptional regulator</fullName>
    </submittedName>
</protein>
<feature type="transmembrane region" description="Helical" evidence="4">
    <location>
        <begin position="131"/>
        <end position="155"/>
    </location>
</feature>
<dbReference type="Gene3D" id="1.10.10.60">
    <property type="entry name" value="Homeodomain-like"/>
    <property type="match status" value="1"/>
</dbReference>
<feature type="transmembrane region" description="Helical" evidence="4">
    <location>
        <begin position="64"/>
        <end position="87"/>
    </location>
</feature>
<evidence type="ECO:0000256" key="2">
    <source>
        <dbReference type="ARBA" id="ARBA00023125"/>
    </source>
</evidence>
<accession>A0A553CJV7</accession>
<dbReference type="OrthoDB" id="9779074at2"/>
<keyword evidence="7" id="KW-1185">Reference proteome</keyword>
<evidence type="ECO:0000313" key="7">
    <source>
        <dbReference type="Proteomes" id="UP000318585"/>
    </source>
</evidence>
<keyword evidence="2" id="KW-0238">DNA-binding</keyword>
<dbReference type="SMART" id="SM00342">
    <property type="entry name" value="HTH_ARAC"/>
    <property type="match status" value="1"/>
</dbReference>
<feature type="transmembrane region" description="Helical" evidence="4">
    <location>
        <begin position="6"/>
        <end position="24"/>
    </location>
</feature>
<feature type="transmembrane region" description="Helical" evidence="4">
    <location>
        <begin position="99"/>
        <end position="119"/>
    </location>
</feature>
<comment type="caution">
    <text evidence="6">The sequence shown here is derived from an EMBL/GenBank/DDBJ whole genome shotgun (WGS) entry which is preliminary data.</text>
</comment>
<organism evidence="6 7">
    <name type="scientific">Flavobacterium franklandianum</name>
    <dbReference type="NCBI Taxonomy" id="2594430"/>
    <lineage>
        <taxon>Bacteria</taxon>
        <taxon>Pseudomonadati</taxon>
        <taxon>Bacteroidota</taxon>
        <taxon>Flavobacteriia</taxon>
        <taxon>Flavobacteriales</taxon>
        <taxon>Flavobacteriaceae</taxon>
        <taxon>Flavobacterium</taxon>
    </lineage>
</organism>
<dbReference type="EMBL" id="VJZR01000008">
    <property type="protein sequence ID" value="TRX20783.1"/>
    <property type="molecule type" value="Genomic_DNA"/>
</dbReference>
<keyword evidence="4" id="KW-1133">Transmembrane helix</keyword>
<keyword evidence="4" id="KW-0472">Membrane</keyword>
<feature type="domain" description="HTH araC/xylS-type" evidence="5">
    <location>
        <begin position="264"/>
        <end position="368"/>
    </location>
</feature>
<keyword evidence="4" id="KW-0812">Transmembrane</keyword>
<evidence type="ECO:0000259" key="5">
    <source>
        <dbReference type="PROSITE" id="PS01124"/>
    </source>
</evidence>
<dbReference type="RefSeq" id="WP_144071605.1">
    <property type="nucleotide sequence ID" value="NZ_VJZR01000008.1"/>
</dbReference>
<dbReference type="SUPFAM" id="SSF46689">
    <property type="entry name" value="Homeodomain-like"/>
    <property type="match status" value="1"/>
</dbReference>
<dbReference type="PANTHER" id="PTHR43280:SF29">
    <property type="entry name" value="ARAC-FAMILY TRANSCRIPTIONAL REGULATOR"/>
    <property type="match status" value="1"/>
</dbReference>
<dbReference type="InterPro" id="IPR009057">
    <property type="entry name" value="Homeodomain-like_sf"/>
</dbReference>
<gene>
    <name evidence="6" type="ORF">FNW17_10420</name>
</gene>
<keyword evidence="1" id="KW-0805">Transcription regulation</keyword>
<dbReference type="PROSITE" id="PS00041">
    <property type="entry name" value="HTH_ARAC_FAMILY_1"/>
    <property type="match status" value="1"/>
</dbReference>